<accession>A0A0H4HYS1</accession>
<name>A0A0H4HYS1_9GAMM</name>
<evidence type="ECO:0000313" key="1">
    <source>
        <dbReference type="EMBL" id="AKO51861.1"/>
    </source>
</evidence>
<keyword evidence="2" id="KW-1185">Reference proteome</keyword>
<protein>
    <submittedName>
        <fullName evidence="1">Peptidase</fullName>
    </submittedName>
</protein>
<evidence type="ECO:0000313" key="2">
    <source>
        <dbReference type="Proteomes" id="UP000036406"/>
    </source>
</evidence>
<dbReference type="EMBL" id="CP011494">
    <property type="protein sequence ID" value="AKO51861.1"/>
    <property type="molecule type" value="Genomic_DNA"/>
</dbReference>
<dbReference type="InterPro" id="IPR010836">
    <property type="entry name" value="SapC"/>
</dbReference>
<sequence>MPELLFYQRPTVLNKDAHKSIRFSPVKDFGFTRDVNSVPLLAIEFFEASRDLPVLFSQDKDGSYFPIALLSLKNQGHDQVDDSGRWQGNYTPAFIRRYPFVLSNDKNVCFDADYVGLAEADLEAAAEGQGEGDLLFADDGAYTDTLNKIIEFVTNFDAEHLRTREFCEAASEADVFKPFVLQVVTADQKPLRLDGLFVIDENKLMTLEDDVVTQWFRKGYLAWAYAHLHSLGAIARLSDKLNTRS</sequence>
<gene>
    <name evidence="1" type="ORF">ABA45_05035</name>
</gene>
<dbReference type="AlphaFoldDB" id="A0A0H4HYS1"/>
<dbReference type="Proteomes" id="UP000036406">
    <property type="component" value="Chromosome"/>
</dbReference>
<dbReference type="PATRIC" id="fig|330734.3.peg.1067"/>
<reference evidence="1 2" key="1">
    <citation type="submission" date="2015-05" db="EMBL/GenBank/DDBJ databases">
        <title>Complete genome of Marinobacter psychrophilus strain 20041T isolated from sea-ice of the Canadian Basin.</title>
        <authorList>
            <person name="Song L."/>
            <person name="Ren L."/>
            <person name="Yu Y."/>
            <person name="Wang X."/>
        </authorList>
    </citation>
    <scope>NUCLEOTIDE SEQUENCE [LARGE SCALE GENOMIC DNA]</scope>
    <source>
        <strain evidence="1 2">20041</strain>
    </source>
</reference>
<dbReference type="RefSeq" id="WP_048384568.1">
    <property type="nucleotide sequence ID" value="NZ_CP011494.1"/>
</dbReference>
<dbReference type="Pfam" id="PF07277">
    <property type="entry name" value="SapC"/>
    <property type="match status" value="1"/>
</dbReference>
<dbReference type="KEGG" id="mpq:ABA45_05035"/>
<proteinExistence type="predicted"/>
<organism evidence="1 2">
    <name type="scientific">Marinobacter psychrophilus</name>
    <dbReference type="NCBI Taxonomy" id="330734"/>
    <lineage>
        <taxon>Bacteria</taxon>
        <taxon>Pseudomonadati</taxon>
        <taxon>Pseudomonadota</taxon>
        <taxon>Gammaproteobacteria</taxon>
        <taxon>Pseudomonadales</taxon>
        <taxon>Marinobacteraceae</taxon>
        <taxon>Marinobacter</taxon>
    </lineage>
</organism>
<dbReference type="STRING" id="330734.ABA45_05035"/>